<comment type="caution">
    <text evidence="1">The sequence shown here is derived from an EMBL/GenBank/DDBJ whole genome shotgun (WGS) entry which is preliminary data.</text>
</comment>
<sequence length="68" mass="8243">MQFVPTIMKGLKGTITKQINAIQNDFLFSWQKSYYDRIIRNEDELNKIKKYIIENPIKWEYDKLNSNN</sequence>
<organism evidence="1 2">
    <name type="scientific">Candidatus Vampirococcus lugosii</name>
    <dbReference type="NCBI Taxonomy" id="2789015"/>
    <lineage>
        <taxon>Bacteria</taxon>
        <taxon>Candidatus Absconditibacteriota</taxon>
        <taxon>Vampirococcus</taxon>
    </lineage>
</organism>
<proteinExistence type="predicted"/>
<dbReference type="Gene3D" id="3.30.70.1290">
    <property type="entry name" value="Transposase IS200-like"/>
    <property type="match status" value="1"/>
</dbReference>
<dbReference type="InterPro" id="IPR036515">
    <property type="entry name" value="Transposase_17_sf"/>
</dbReference>
<dbReference type="SUPFAM" id="SSF143422">
    <property type="entry name" value="Transposase IS200-like"/>
    <property type="match status" value="1"/>
</dbReference>
<name>A0ABS5QLY2_9BACT</name>
<keyword evidence="2" id="KW-1185">Reference proteome</keyword>
<dbReference type="RefSeq" id="WP_213349242.1">
    <property type="nucleotide sequence ID" value="NZ_JAEDAM010000039.1"/>
</dbReference>
<dbReference type="Proteomes" id="UP000680365">
    <property type="component" value="Unassembled WGS sequence"/>
</dbReference>
<protein>
    <submittedName>
        <fullName evidence="1">REP element-mobilizing transposase RayT</fullName>
    </submittedName>
</protein>
<dbReference type="EMBL" id="JAEDAM010000039">
    <property type="protein sequence ID" value="MBS8122084.1"/>
    <property type="molecule type" value="Genomic_DNA"/>
</dbReference>
<gene>
    <name evidence="1" type="ORF">VAMP_102n22</name>
</gene>
<evidence type="ECO:0000313" key="1">
    <source>
        <dbReference type="EMBL" id="MBS8122084.1"/>
    </source>
</evidence>
<evidence type="ECO:0000313" key="2">
    <source>
        <dbReference type="Proteomes" id="UP000680365"/>
    </source>
</evidence>
<reference evidence="1 2" key="1">
    <citation type="journal article" date="2021" name="Nat. Commun.">
        <title>Reductive evolution and unique predatory mode in the CPR bacterium Vampirococcus lugosii.</title>
        <authorList>
            <person name="Moreira D."/>
            <person name="Zivanovic Y."/>
            <person name="Lopez-Archilla A.I."/>
            <person name="Iniesto M."/>
            <person name="Lopez-Garcia P."/>
        </authorList>
    </citation>
    <scope>NUCLEOTIDE SEQUENCE [LARGE SCALE GENOMIC DNA]</scope>
    <source>
        <strain evidence="1">Chiprana</strain>
    </source>
</reference>
<accession>A0ABS5QLY2</accession>